<feature type="domain" description="Glucose-methanol-choline oxidoreductase N-terminal" evidence="4">
    <location>
        <begin position="286"/>
        <end position="300"/>
    </location>
</feature>
<dbReference type="AlphaFoldDB" id="A0A6A5ZIU8"/>
<feature type="binding site" evidence="2">
    <location>
        <position position="249"/>
    </location>
    <ligand>
        <name>FAD</name>
        <dbReference type="ChEBI" id="CHEBI:57692"/>
    </ligand>
</feature>
<evidence type="ECO:0000256" key="2">
    <source>
        <dbReference type="PIRSR" id="PIRSR000137-2"/>
    </source>
</evidence>
<evidence type="ECO:0000256" key="3">
    <source>
        <dbReference type="SAM" id="SignalP"/>
    </source>
</evidence>
<evidence type="ECO:0000259" key="4">
    <source>
        <dbReference type="PROSITE" id="PS00624"/>
    </source>
</evidence>
<dbReference type="Gene3D" id="3.30.560.10">
    <property type="entry name" value="Glucose Oxidase, domain 3"/>
    <property type="match status" value="1"/>
</dbReference>
<dbReference type="Gene3D" id="3.50.50.60">
    <property type="entry name" value="FAD/NAD(P)-binding domain"/>
    <property type="match status" value="1"/>
</dbReference>
<dbReference type="Proteomes" id="UP000799770">
    <property type="component" value="Unassembled WGS sequence"/>
</dbReference>
<keyword evidence="3" id="KW-0732">Signal</keyword>
<evidence type="ECO:0000313" key="5">
    <source>
        <dbReference type="EMBL" id="KAF2119462.1"/>
    </source>
</evidence>
<dbReference type="PANTHER" id="PTHR11552">
    <property type="entry name" value="GLUCOSE-METHANOL-CHOLINE GMC OXIDOREDUCTASE"/>
    <property type="match status" value="1"/>
</dbReference>
<feature type="chain" id="PRO_5025574103" description="Glucose-methanol-choline oxidoreductase N-terminal domain-containing protein" evidence="3">
    <location>
        <begin position="20"/>
        <end position="600"/>
    </location>
</feature>
<name>A0A6A5ZIU8_9PLEO</name>
<protein>
    <recommendedName>
        <fullName evidence="4">Glucose-methanol-choline oxidoreductase N-terminal domain-containing protein</fullName>
    </recommendedName>
</protein>
<keyword evidence="2" id="KW-0285">Flavoprotein</keyword>
<dbReference type="InterPro" id="IPR000172">
    <property type="entry name" value="GMC_OxRdtase_N"/>
</dbReference>
<dbReference type="SUPFAM" id="SSF51905">
    <property type="entry name" value="FAD/NAD(P)-binding domain"/>
    <property type="match status" value="1"/>
</dbReference>
<gene>
    <name evidence="5" type="ORF">BDV96DRAFT_596181</name>
</gene>
<sequence length="600" mass="63900">MWIICAVISAISIARLVSARSYDYVIVGGGTAGLVVANRLSKDGRYTVLVVERGSFDNKPEAIVPWYSNGLDTSVMLNFPSAPIPALNNATFSVPVAAAVGGGSVVNGMGYARGSKADYDAWEELGNPGWGWDALLPYFKRSTTFTPPAPEAIEEWNMTWDPSVYGKGPLPVTIANFEYHDLATFRDAWRHTDGVLEHSDISAGKGPGLYWAPATINARTNTRATSRSAYYDPINATRSNLELLTGHTVIEILFDGLKASGVRVVSRNDKSTFELSAQKEVVLAAGAVQTPQLLQRSGVGPTDVLKAAGVEVKKDLPAVGANFQDHATIPMFFTISNQTFPNPDTIAANSTYNVTVWDEYLANGTGPIAAPVGSTFVSVPLSLLTSSPGSVATDLLAQNAADFLPSSYTAALIRGFETQRNILAKQYTTNETVVSGGAVVGNGFAVRILVKPASRGTITLNASDPDSPPVVQYNTLSNPIDAKLLVAIVKQNRDFWNSPELAKYSPVEAAPGAQYQTDEEILFALTKKGFLFPGLAHASGTCAMMPEDLGGCVDPGLRVYGLEQLSIIDASIIPMIPSTALQATVYAIAEKAADLIRSRA</sequence>
<organism evidence="5 6">
    <name type="scientific">Lophiotrema nucula</name>
    <dbReference type="NCBI Taxonomy" id="690887"/>
    <lineage>
        <taxon>Eukaryota</taxon>
        <taxon>Fungi</taxon>
        <taxon>Dikarya</taxon>
        <taxon>Ascomycota</taxon>
        <taxon>Pezizomycotina</taxon>
        <taxon>Dothideomycetes</taxon>
        <taxon>Pleosporomycetidae</taxon>
        <taxon>Pleosporales</taxon>
        <taxon>Lophiotremataceae</taxon>
        <taxon>Lophiotrema</taxon>
    </lineage>
</organism>
<dbReference type="InterPro" id="IPR012132">
    <property type="entry name" value="GMC_OxRdtase"/>
</dbReference>
<dbReference type="Pfam" id="PF05199">
    <property type="entry name" value="GMC_oxred_C"/>
    <property type="match status" value="1"/>
</dbReference>
<dbReference type="GO" id="GO:0016614">
    <property type="term" value="F:oxidoreductase activity, acting on CH-OH group of donors"/>
    <property type="evidence" value="ECO:0007669"/>
    <property type="project" value="InterPro"/>
</dbReference>
<keyword evidence="2" id="KW-0274">FAD</keyword>
<dbReference type="PIRSF" id="PIRSF000137">
    <property type="entry name" value="Alcohol_oxidase"/>
    <property type="match status" value="1"/>
</dbReference>
<reference evidence="5" key="1">
    <citation type="journal article" date="2020" name="Stud. Mycol.">
        <title>101 Dothideomycetes genomes: a test case for predicting lifestyles and emergence of pathogens.</title>
        <authorList>
            <person name="Haridas S."/>
            <person name="Albert R."/>
            <person name="Binder M."/>
            <person name="Bloem J."/>
            <person name="Labutti K."/>
            <person name="Salamov A."/>
            <person name="Andreopoulos B."/>
            <person name="Baker S."/>
            <person name="Barry K."/>
            <person name="Bills G."/>
            <person name="Bluhm B."/>
            <person name="Cannon C."/>
            <person name="Castanera R."/>
            <person name="Culley D."/>
            <person name="Daum C."/>
            <person name="Ezra D."/>
            <person name="Gonzalez J."/>
            <person name="Henrissat B."/>
            <person name="Kuo A."/>
            <person name="Liang C."/>
            <person name="Lipzen A."/>
            <person name="Lutzoni F."/>
            <person name="Magnuson J."/>
            <person name="Mondo S."/>
            <person name="Nolan M."/>
            <person name="Ohm R."/>
            <person name="Pangilinan J."/>
            <person name="Park H.-J."/>
            <person name="Ramirez L."/>
            <person name="Alfaro M."/>
            <person name="Sun H."/>
            <person name="Tritt A."/>
            <person name="Yoshinaga Y."/>
            <person name="Zwiers L.-H."/>
            <person name="Turgeon B."/>
            <person name="Goodwin S."/>
            <person name="Spatafora J."/>
            <person name="Crous P."/>
            <person name="Grigoriev I."/>
        </authorList>
    </citation>
    <scope>NUCLEOTIDE SEQUENCE</scope>
    <source>
        <strain evidence="5">CBS 627.86</strain>
    </source>
</reference>
<dbReference type="PROSITE" id="PS00624">
    <property type="entry name" value="GMC_OXRED_2"/>
    <property type="match status" value="1"/>
</dbReference>
<accession>A0A6A5ZIU8</accession>
<dbReference type="InterPro" id="IPR007867">
    <property type="entry name" value="GMC_OxRtase_C"/>
</dbReference>
<feature type="signal peptide" evidence="3">
    <location>
        <begin position="1"/>
        <end position="19"/>
    </location>
</feature>
<keyword evidence="6" id="KW-1185">Reference proteome</keyword>
<comment type="similarity">
    <text evidence="1">Belongs to the GMC oxidoreductase family.</text>
</comment>
<dbReference type="InterPro" id="IPR036188">
    <property type="entry name" value="FAD/NAD-bd_sf"/>
</dbReference>
<comment type="cofactor">
    <cofactor evidence="2">
        <name>FAD</name>
        <dbReference type="ChEBI" id="CHEBI:57692"/>
    </cofactor>
</comment>
<dbReference type="Pfam" id="PF00732">
    <property type="entry name" value="GMC_oxred_N"/>
    <property type="match status" value="1"/>
</dbReference>
<dbReference type="PANTHER" id="PTHR11552:SF115">
    <property type="entry name" value="DEHYDROGENASE XPTC-RELATED"/>
    <property type="match status" value="1"/>
</dbReference>
<dbReference type="GO" id="GO:0050660">
    <property type="term" value="F:flavin adenine dinucleotide binding"/>
    <property type="evidence" value="ECO:0007669"/>
    <property type="project" value="InterPro"/>
</dbReference>
<dbReference type="OrthoDB" id="269227at2759"/>
<dbReference type="SUPFAM" id="SSF54373">
    <property type="entry name" value="FAD-linked reductases, C-terminal domain"/>
    <property type="match status" value="1"/>
</dbReference>
<proteinExistence type="inferred from homology"/>
<dbReference type="EMBL" id="ML977315">
    <property type="protein sequence ID" value="KAF2119462.1"/>
    <property type="molecule type" value="Genomic_DNA"/>
</dbReference>
<evidence type="ECO:0000313" key="6">
    <source>
        <dbReference type="Proteomes" id="UP000799770"/>
    </source>
</evidence>
<dbReference type="GO" id="GO:0044550">
    <property type="term" value="P:secondary metabolite biosynthetic process"/>
    <property type="evidence" value="ECO:0007669"/>
    <property type="project" value="TreeGrafter"/>
</dbReference>
<evidence type="ECO:0000256" key="1">
    <source>
        <dbReference type="ARBA" id="ARBA00010790"/>
    </source>
</evidence>